<dbReference type="GO" id="GO:0005886">
    <property type="term" value="C:plasma membrane"/>
    <property type="evidence" value="ECO:0007669"/>
    <property type="project" value="TreeGrafter"/>
</dbReference>
<evidence type="ECO:0000256" key="1">
    <source>
        <dbReference type="ARBA" id="ARBA00004141"/>
    </source>
</evidence>
<dbReference type="WBParaSite" id="PgR001X_g253_t03">
    <property type="protein sequence ID" value="PgR001X_g253_t03"/>
    <property type="gene ID" value="PgR001X_g253"/>
</dbReference>
<dbReference type="InterPro" id="IPR003689">
    <property type="entry name" value="ZIP"/>
</dbReference>
<dbReference type="AlphaFoldDB" id="A0A915A5M8"/>
<evidence type="ECO:0000313" key="8">
    <source>
        <dbReference type="Proteomes" id="UP000887569"/>
    </source>
</evidence>
<sequence>MDVYNHSVLDDYGEKPQAWQTWGIGLLIVTISAFAAPLGILMVPLFSKAFYDRIMSFLVSLGIGALSGSIMFIMLPQAFRLEDMPNENYFYASAITLGALYFFFFIDRIVQYIMEWRRRATATAIHKSTLKLLTRCSSEVCEPTYPSAIPILCEPCKDEISIDQSTKMAILESNDATLVNEMKHLTVDMEVSEISNALVRRLSSRRAVPVIRKIRSGSLSSRSRSTTGTPDTSPTSVGICELKVPREEDTVDVSVAVVDELVVSREEIEVATVAYMIIFGSAANNFVDGMSNGVAFGDSLVRGLSVGLACIAQQFPQELGLLAILVQSGLGIKRTLLLDLIPAVLSYLGFIIGARLDNFIEHADNYVFAVSAGMYLYVFLGTLIPEVRDSTNTLIKTDLKNSLLATALQATGIALGTVFMFFMSKYGSRINI</sequence>
<feature type="transmembrane region" description="Helical" evidence="7">
    <location>
        <begin position="404"/>
        <end position="423"/>
    </location>
</feature>
<keyword evidence="3 7" id="KW-0812">Transmembrane</keyword>
<evidence type="ECO:0000256" key="7">
    <source>
        <dbReference type="SAM" id="Phobius"/>
    </source>
</evidence>
<proteinExistence type="inferred from homology"/>
<keyword evidence="4 7" id="KW-1133">Transmembrane helix</keyword>
<dbReference type="GO" id="GO:0071578">
    <property type="term" value="P:zinc ion import across plasma membrane"/>
    <property type="evidence" value="ECO:0007669"/>
    <property type="project" value="TreeGrafter"/>
</dbReference>
<comment type="similarity">
    <text evidence="2">Belongs to the ZIP transporter (TC 2.A.5) family.</text>
</comment>
<feature type="region of interest" description="Disordered" evidence="6">
    <location>
        <begin position="218"/>
        <end position="237"/>
    </location>
</feature>
<protein>
    <submittedName>
        <fullName evidence="9 10">Zinc transporter ZIP14</fullName>
    </submittedName>
</protein>
<dbReference type="Proteomes" id="UP000887569">
    <property type="component" value="Unplaced"/>
</dbReference>
<keyword evidence="8" id="KW-1185">Reference proteome</keyword>
<evidence type="ECO:0000256" key="3">
    <source>
        <dbReference type="ARBA" id="ARBA00022692"/>
    </source>
</evidence>
<feature type="transmembrane region" description="Helical" evidence="7">
    <location>
        <begin position="89"/>
        <end position="110"/>
    </location>
</feature>
<feature type="transmembrane region" description="Helical" evidence="7">
    <location>
        <begin position="20"/>
        <end position="45"/>
    </location>
</feature>
<dbReference type="GO" id="GO:0005385">
    <property type="term" value="F:zinc ion transmembrane transporter activity"/>
    <property type="evidence" value="ECO:0007669"/>
    <property type="project" value="TreeGrafter"/>
</dbReference>
<evidence type="ECO:0000256" key="6">
    <source>
        <dbReference type="SAM" id="MobiDB-lite"/>
    </source>
</evidence>
<dbReference type="Pfam" id="PF02535">
    <property type="entry name" value="Zip"/>
    <property type="match status" value="1"/>
</dbReference>
<name>A0A915A5M8_PARUN</name>
<comment type="subcellular location">
    <subcellularLocation>
        <location evidence="1">Membrane</location>
        <topology evidence="1">Multi-pass membrane protein</topology>
    </subcellularLocation>
</comment>
<dbReference type="PANTHER" id="PTHR12191">
    <property type="entry name" value="SOLUTE CARRIER FAMILY 39"/>
    <property type="match status" value="1"/>
</dbReference>
<feature type="transmembrane region" description="Helical" evidence="7">
    <location>
        <begin position="366"/>
        <end position="384"/>
    </location>
</feature>
<organism evidence="8 10">
    <name type="scientific">Parascaris univalens</name>
    <name type="common">Nematode worm</name>
    <dbReference type="NCBI Taxonomy" id="6257"/>
    <lineage>
        <taxon>Eukaryota</taxon>
        <taxon>Metazoa</taxon>
        <taxon>Ecdysozoa</taxon>
        <taxon>Nematoda</taxon>
        <taxon>Chromadorea</taxon>
        <taxon>Rhabditida</taxon>
        <taxon>Spirurina</taxon>
        <taxon>Ascaridomorpha</taxon>
        <taxon>Ascaridoidea</taxon>
        <taxon>Ascarididae</taxon>
        <taxon>Parascaris</taxon>
    </lineage>
</organism>
<feature type="compositionally biased region" description="Low complexity" evidence="6">
    <location>
        <begin position="218"/>
        <end position="236"/>
    </location>
</feature>
<evidence type="ECO:0000256" key="2">
    <source>
        <dbReference type="ARBA" id="ARBA00006939"/>
    </source>
</evidence>
<keyword evidence="5 7" id="KW-0472">Membrane</keyword>
<feature type="transmembrane region" description="Helical" evidence="7">
    <location>
        <begin position="57"/>
        <end position="77"/>
    </location>
</feature>
<dbReference type="InterPro" id="IPR050799">
    <property type="entry name" value="ZIP_Transporter"/>
</dbReference>
<accession>A0A915A5M8</accession>
<dbReference type="WBParaSite" id="PgR001X_g253_t04">
    <property type="protein sequence ID" value="PgR001X_g253_t04"/>
    <property type="gene ID" value="PgR001X_g253"/>
</dbReference>
<dbReference type="PANTHER" id="PTHR12191:SF32">
    <property type="entry name" value="ZRT (ZRT), IRT- (IRT-) LIKE PROTEIN TRANSPORTER"/>
    <property type="match status" value="1"/>
</dbReference>
<evidence type="ECO:0000313" key="9">
    <source>
        <dbReference type="WBParaSite" id="PgR001X_g253_t03"/>
    </source>
</evidence>
<dbReference type="GO" id="GO:0140410">
    <property type="term" value="F:monoatomic cation:bicarbonate symporter activity"/>
    <property type="evidence" value="ECO:0007669"/>
    <property type="project" value="TreeGrafter"/>
</dbReference>
<evidence type="ECO:0000313" key="10">
    <source>
        <dbReference type="WBParaSite" id="PgR001X_g253_t04"/>
    </source>
</evidence>
<evidence type="ECO:0000256" key="4">
    <source>
        <dbReference type="ARBA" id="ARBA00022989"/>
    </source>
</evidence>
<evidence type="ECO:0000256" key="5">
    <source>
        <dbReference type="ARBA" id="ARBA00023136"/>
    </source>
</evidence>
<reference evidence="9 10" key="1">
    <citation type="submission" date="2022-11" db="UniProtKB">
        <authorList>
            <consortium name="WormBaseParasite"/>
        </authorList>
    </citation>
    <scope>IDENTIFICATION</scope>
</reference>
<dbReference type="GO" id="GO:0030003">
    <property type="term" value="P:intracellular monoatomic cation homeostasis"/>
    <property type="evidence" value="ECO:0007669"/>
    <property type="project" value="TreeGrafter"/>
</dbReference>